<dbReference type="Proteomes" id="UP000322025">
    <property type="component" value="Unassembled WGS sequence"/>
</dbReference>
<proteinExistence type="predicted"/>
<evidence type="ECO:0000313" key="3">
    <source>
        <dbReference type="EMBL" id="KAA8502964.1"/>
    </source>
</evidence>
<keyword evidence="4" id="KW-1185">Reference proteome</keyword>
<dbReference type="AlphaFoldDB" id="A0A5M9I184"/>
<organism evidence="3 4">
    <name type="scientific">Mediterraneibacter catenae</name>
    <dbReference type="NCBI Taxonomy" id="2594882"/>
    <lineage>
        <taxon>Bacteria</taxon>
        <taxon>Bacillati</taxon>
        <taxon>Bacillota</taxon>
        <taxon>Clostridia</taxon>
        <taxon>Lachnospirales</taxon>
        <taxon>Lachnospiraceae</taxon>
        <taxon>Mediterraneibacter</taxon>
    </lineage>
</organism>
<protein>
    <submittedName>
        <fullName evidence="3">Uncharacterized protein</fullName>
    </submittedName>
</protein>
<keyword evidence="2" id="KW-0812">Transmembrane</keyword>
<evidence type="ECO:0000256" key="1">
    <source>
        <dbReference type="SAM" id="MobiDB-lite"/>
    </source>
</evidence>
<keyword evidence="2" id="KW-0472">Membrane</keyword>
<comment type="caution">
    <text evidence="3">The sequence shown here is derived from an EMBL/GenBank/DDBJ whole genome shotgun (WGS) entry which is preliminary data.</text>
</comment>
<feature type="region of interest" description="Disordered" evidence="1">
    <location>
        <begin position="1"/>
        <end position="23"/>
    </location>
</feature>
<dbReference type="RefSeq" id="WP_150310087.1">
    <property type="nucleotide sequence ID" value="NZ_VMSO01000001.1"/>
</dbReference>
<reference evidence="3" key="1">
    <citation type="submission" date="2019-07" db="EMBL/GenBank/DDBJ databases">
        <authorList>
            <person name="Wongkuna S."/>
            <person name="Scaria J."/>
        </authorList>
    </citation>
    <scope>NUCLEOTIDE SEQUENCE [LARGE SCALE GENOMIC DNA]</scope>
    <source>
        <strain evidence="3">SW178</strain>
    </source>
</reference>
<name>A0A5M9I184_9FIRM</name>
<gene>
    <name evidence="3" type="ORF">FNY66_01565</name>
</gene>
<evidence type="ECO:0000313" key="4">
    <source>
        <dbReference type="Proteomes" id="UP000322025"/>
    </source>
</evidence>
<evidence type="ECO:0000256" key="2">
    <source>
        <dbReference type="SAM" id="Phobius"/>
    </source>
</evidence>
<feature type="transmembrane region" description="Helical" evidence="2">
    <location>
        <begin position="33"/>
        <end position="55"/>
    </location>
</feature>
<sequence length="88" mass="9843">MSNYIYHSNPPETPRIPDMSREDKKRGSFRRNIRIFCICLFLAVAALTLAAVLFLSGSYSSIDEYNDDNSAGNASTAWIETSRTDSVC</sequence>
<keyword evidence="2" id="KW-1133">Transmembrane helix</keyword>
<accession>A0A5M9I184</accession>
<dbReference type="EMBL" id="VMSO01000001">
    <property type="protein sequence ID" value="KAA8502964.1"/>
    <property type="molecule type" value="Genomic_DNA"/>
</dbReference>